<feature type="domain" description="Tetrahaem cytochrome" evidence="9">
    <location>
        <begin position="32"/>
        <end position="108"/>
    </location>
</feature>
<proteinExistence type="predicted"/>
<evidence type="ECO:0000256" key="7">
    <source>
        <dbReference type="ARBA" id="ARBA00023004"/>
    </source>
</evidence>
<organism evidence="10 11">
    <name type="scientific">Syntrophobacter fumaroxidans (strain DSM 10017 / MPOB)</name>
    <dbReference type="NCBI Taxonomy" id="335543"/>
    <lineage>
        <taxon>Bacteria</taxon>
        <taxon>Pseudomonadati</taxon>
        <taxon>Thermodesulfobacteriota</taxon>
        <taxon>Syntrophobacteria</taxon>
        <taxon>Syntrophobacterales</taxon>
        <taxon>Syntrophobacteraceae</taxon>
        <taxon>Syntrophobacter</taxon>
    </lineage>
</organism>
<evidence type="ECO:0000313" key="11">
    <source>
        <dbReference type="Proteomes" id="UP000001784"/>
    </source>
</evidence>
<evidence type="ECO:0000256" key="8">
    <source>
        <dbReference type="SAM" id="SignalP"/>
    </source>
</evidence>
<name>A0LI83_SYNFM</name>
<dbReference type="GO" id="GO:0046872">
    <property type="term" value="F:metal ion binding"/>
    <property type="evidence" value="ECO:0007669"/>
    <property type="project" value="UniProtKB-KW"/>
</dbReference>
<sequence precursor="true">MMKKSLLASVLFVAGFALATSVVAGNNLADRHAQNGLECAQCHVEEVPSKAPKMDMCLKCHGDSYEELGKASAGKKPNPHYTHVGDKECAVCHKGHKEPEFFCNDCHKFKVQVP</sequence>
<keyword evidence="7" id="KW-0408">Iron</keyword>
<dbReference type="eggNOG" id="COG0484">
    <property type="taxonomic scope" value="Bacteria"/>
</dbReference>
<dbReference type="KEGG" id="sfu:Sfum_1444"/>
<evidence type="ECO:0000259" key="9">
    <source>
        <dbReference type="Pfam" id="PF14537"/>
    </source>
</evidence>
<dbReference type="Proteomes" id="UP000001784">
    <property type="component" value="Chromosome"/>
</dbReference>
<feature type="chain" id="PRO_5002626555" evidence="8">
    <location>
        <begin position="20"/>
        <end position="114"/>
    </location>
</feature>
<dbReference type="Pfam" id="PF14537">
    <property type="entry name" value="Cytochrom_c3_2"/>
    <property type="match status" value="1"/>
</dbReference>
<keyword evidence="4" id="KW-0349">Heme</keyword>
<comment type="subcellular location">
    <subcellularLocation>
        <location evidence="2">Cell envelope</location>
    </subcellularLocation>
</comment>
<evidence type="ECO:0000256" key="1">
    <source>
        <dbReference type="ARBA" id="ARBA00001926"/>
    </source>
</evidence>
<dbReference type="HOGENOM" id="CLU_136713_1_0_7"/>
<evidence type="ECO:0000256" key="3">
    <source>
        <dbReference type="ARBA" id="ARBA00022448"/>
    </source>
</evidence>
<evidence type="ECO:0000256" key="5">
    <source>
        <dbReference type="ARBA" id="ARBA00022723"/>
    </source>
</evidence>
<reference evidence="10 11" key="1">
    <citation type="submission" date="2006-10" db="EMBL/GenBank/DDBJ databases">
        <title>Complete sequence of Syntrophobacter fumaroxidans MPOB.</title>
        <authorList>
            <consortium name="US DOE Joint Genome Institute"/>
            <person name="Copeland A."/>
            <person name="Lucas S."/>
            <person name="Lapidus A."/>
            <person name="Barry K."/>
            <person name="Detter J.C."/>
            <person name="Glavina del Rio T."/>
            <person name="Hammon N."/>
            <person name="Israni S."/>
            <person name="Pitluck S."/>
            <person name="Goltsman E.G."/>
            <person name="Martinez M."/>
            <person name="Schmutz J."/>
            <person name="Larimer F."/>
            <person name="Land M."/>
            <person name="Hauser L."/>
            <person name="Kyrpides N."/>
            <person name="Kim E."/>
            <person name="Boone D.R."/>
            <person name="Brockman F."/>
            <person name="Culley D."/>
            <person name="Ferry J."/>
            <person name="Gunsalus R."/>
            <person name="McInerney M.J."/>
            <person name="Morrison M."/>
            <person name="Plugge C."/>
            <person name="Rohlin L."/>
            <person name="Scholten J."/>
            <person name="Sieber J."/>
            <person name="Stams A.J.M."/>
            <person name="Worm P."/>
            <person name="Henstra A.M."/>
            <person name="Richardson P."/>
        </authorList>
    </citation>
    <scope>NUCLEOTIDE SEQUENCE [LARGE SCALE GENOMIC DNA]</scope>
    <source>
        <strain evidence="11">DSM 10017 / MPOB</strain>
    </source>
</reference>
<dbReference type="InterPro" id="IPR036280">
    <property type="entry name" value="Multihaem_cyt_sf"/>
</dbReference>
<evidence type="ECO:0000256" key="2">
    <source>
        <dbReference type="ARBA" id="ARBA00004196"/>
    </source>
</evidence>
<keyword evidence="5" id="KW-0479">Metal-binding</keyword>
<keyword evidence="3" id="KW-0813">Transport</keyword>
<protein>
    <submittedName>
        <fullName evidence="10">Fumarate reductase flavoprotein subunit</fullName>
    </submittedName>
</protein>
<dbReference type="Gene3D" id="1.10.1130.10">
    <property type="entry name" value="Flavocytochrome C3, Chain A"/>
    <property type="match status" value="1"/>
</dbReference>
<comment type="cofactor">
    <cofactor evidence="1">
        <name>heme c</name>
        <dbReference type="ChEBI" id="CHEBI:61717"/>
    </cofactor>
</comment>
<dbReference type="AlphaFoldDB" id="A0LI83"/>
<dbReference type="InterPro" id="IPR012286">
    <property type="entry name" value="Tetrahaem_cytochrome"/>
</dbReference>
<feature type="signal peptide" evidence="8">
    <location>
        <begin position="1"/>
        <end position="19"/>
    </location>
</feature>
<evidence type="ECO:0000256" key="4">
    <source>
        <dbReference type="ARBA" id="ARBA00022617"/>
    </source>
</evidence>
<accession>A0LI83</accession>
<dbReference type="GO" id="GO:0030313">
    <property type="term" value="C:cell envelope"/>
    <property type="evidence" value="ECO:0007669"/>
    <property type="project" value="UniProtKB-SubCell"/>
</dbReference>
<dbReference type="RefSeq" id="WP_011698306.1">
    <property type="nucleotide sequence ID" value="NC_008554.1"/>
</dbReference>
<dbReference type="EMBL" id="CP000478">
    <property type="protein sequence ID" value="ABK17135.1"/>
    <property type="molecule type" value="Genomic_DNA"/>
</dbReference>
<dbReference type="STRING" id="335543.Sfum_1444"/>
<gene>
    <name evidence="10" type="ordered locus">Sfum_1444</name>
</gene>
<keyword evidence="11" id="KW-1185">Reference proteome</keyword>
<dbReference type="OrthoDB" id="5397337at2"/>
<dbReference type="SUPFAM" id="SSF48695">
    <property type="entry name" value="Multiheme cytochromes"/>
    <property type="match status" value="1"/>
</dbReference>
<keyword evidence="8" id="KW-0732">Signal</keyword>
<keyword evidence="6" id="KW-0249">Electron transport</keyword>
<evidence type="ECO:0000256" key="6">
    <source>
        <dbReference type="ARBA" id="ARBA00022982"/>
    </source>
</evidence>
<evidence type="ECO:0000313" key="10">
    <source>
        <dbReference type="EMBL" id="ABK17135.1"/>
    </source>
</evidence>
<dbReference type="InParanoid" id="A0LI83"/>